<keyword evidence="6 10" id="KW-0346">Stress response</keyword>
<dbReference type="PANTHER" id="PTHR11528">
    <property type="entry name" value="HEAT SHOCK PROTEIN 90 FAMILY MEMBER"/>
    <property type="match status" value="1"/>
</dbReference>
<evidence type="ECO:0000256" key="5">
    <source>
        <dbReference type="ARBA" id="ARBA00022840"/>
    </source>
</evidence>
<keyword evidence="13" id="KW-1185">Reference proteome</keyword>
<dbReference type="Pfam" id="PF00183">
    <property type="entry name" value="HSP90"/>
    <property type="match status" value="1"/>
</dbReference>
<dbReference type="GO" id="GO:0005524">
    <property type="term" value="F:ATP binding"/>
    <property type="evidence" value="ECO:0007669"/>
    <property type="project" value="UniProtKB-UniRule"/>
</dbReference>
<dbReference type="SUPFAM" id="SSF54211">
    <property type="entry name" value="Ribosomal protein S5 domain 2-like"/>
    <property type="match status" value="1"/>
</dbReference>
<proteinExistence type="inferred from homology"/>
<dbReference type="AlphaFoldDB" id="A0A4D6XZP5"/>
<feature type="binding site" evidence="11">
    <location>
        <position position="36"/>
    </location>
    <ligand>
        <name>ATP</name>
        <dbReference type="ChEBI" id="CHEBI:30616"/>
    </ligand>
</feature>
<dbReference type="Pfam" id="PF13589">
    <property type="entry name" value="HATPase_c_3"/>
    <property type="match status" value="1"/>
</dbReference>
<feature type="binding site" evidence="11">
    <location>
        <position position="94"/>
    </location>
    <ligand>
        <name>ATP</name>
        <dbReference type="ChEBI" id="CHEBI:30616"/>
    </ligand>
</feature>
<comment type="function">
    <text evidence="8 10">Molecular chaperone. Has ATPase activity.</text>
</comment>
<evidence type="ECO:0000313" key="12">
    <source>
        <dbReference type="EMBL" id="QCI19490.1"/>
    </source>
</evidence>
<evidence type="ECO:0000256" key="9">
    <source>
        <dbReference type="ARBA" id="ARBA00070675"/>
    </source>
</evidence>
<dbReference type="SUPFAM" id="SSF55874">
    <property type="entry name" value="ATPase domain of HSP90 chaperone/DNA topoisomerase II/histidine kinase"/>
    <property type="match status" value="1"/>
</dbReference>
<dbReference type="PRINTS" id="PR00775">
    <property type="entry name" value="HEATSHOCK90"/>
</dbReference>
<gene>
    <name evidence="10 12" type="primary">htpG</name>
    <name evidence="12" type="ORF">D9V65_01920</name>
</gene>
<dbReference type="InterPro" id="IPR020575">
    <property type="entry name" value="Hsp90_N"/>
</dbReference>
<dbReference type="GO" id="GO:0016887">
    <property type="term" value="F:ATP hydrolysis activity"/>
    <property type="evidence" value="ECO:0007669"/>
    <property type="project" value="InterPro"/>
</dbReference>
<dbReference type="FunFam" id="3.30.565.10:FF:000009">
    <property type="entry name" value="Molecular chaperone HtpG"/>
    <property type="match status" value="1"/>
</dbReference>
<dbReference type="Gene3D" id="1.20.120.790">
    <property type="entry name" value="Heat shock protein 90, C-terminal domain"/>
    <property type="match status" value="1"/>
</dbReference>
<dbReference type="SUPFAM" id="SSF110942">
    <property type="entry name" value="HSP90 C-terminal domain"/>
    <property type="match status" value="1"/>
</dbReference>
<feature type="binding site" evidence="11">
    <location>
        <begin position="101"/>
        <end position="102"/>
    </location>
    <ligand>
        <name>ATP</name>
        <dbReference type="ChEBI" id="CHEBI:30616"/>
    </ligand>
</feature>
<dbReference type="EMBL" id="CP033012">
    <property type="protein sequence ID" value="QCI19490.1"/>
    <property type="molecule type" value="Genomic_DNA"/>
</dbReference>
<keyword evidence="3 10" id="KW-0963">Cytoplasm</keyword>
<dbReference type="InterPro" id="IPR036890">
    <property type="entry name" value="HATPase_C_sf"/>
</dbReference>
<accession>A0A4D6XZP5</accession>
<evidence type="ECO:0000313" key="13">
    <source>
        <dbReference type="Proteomes" id="UP000298677"/>
    </source>
</evidence>
<feature type="region of interest" description="B" evidence="10">
    <location>
        <begin position="343"/>
        <end position="558"/>
    </location>
</feature>
<dbReference type="RefSeq" id="WP_158341973.1">
    <property type="nucleotide sequence ID" value="NZ_CP033012.1"/>
</dbReference>
<evidence type="ECO:0000256" key="11">
    <source>
        <dbReference type="PIRSR" id="PIRSR002583-1"/>
    </source>
</evidence>
<evidence type="ECO:0000256" key="7">
    <source>
        <dbReference type="ARBA" id="ARBA00023186"/>
    </source>
</evidence>
<dbReference type="NCBIfam" id="NF003555">
    <property type="entry name" value="PRK05218.1"/>
    <property type="match status" value="1"/>
</dbReference>
<sequence>MNKQKKTTYSFKSETKELMQLMIHSLYSNKEIFLRELISNASDAIDKLRYFNISSSVENKNDQFEIKILIDTINNQLTIIDNGIGMNEKELIENLGTIAKSGTKNFLKSLKKEKLKENNLIGKFGVGFYSSFIVSKKVLVHTKSAIDSNSEGLLWESSGSGDYSIKYLKKETIGTSITLQLKEKEKEFLEEWKIKNTVNKYSDHINVPILLKIVKKEKKEKEKKEEKNIWKKINQAQALWTKQQSQISDLEYIKFYKHITNDSQDPLIWSHNKVEGEKEYISLLYIPKIAPWDLWNRDNKKGLKLYVKRIFIMDDAEQFLPNYLRFVRGLIDSNDLPLNISREILQDNHIINSLKKVITKRILKLLNNMLVNNKENYIEFWKQFGAILKEGPAEDPINKETISKLLLFTSINNKSKEQTILLKDYVKNMPSHQEKIYFVTAESYEAAVNSPLLEVFKEKSIDVLLLSERIDEWMMNYLTEFENKKFQSVSKSDDSLNKLFSENKNKESTIEKKFTSFIEDIKKILGNKVEDVRITYRLTNSPSVLLTNENAMSTQMAKLFLSAGQKVPPIKYILEINPKHKLIKKISSIQDTEELNEWIQLLFEQALLIEKGNLTNPNQFISRINKLLIS</sequence>
<evidence type="ECO:0000256" key="3">
    <source>
        <dbReference type="ARBA" id="ARBA00022490"/>
    </source>
</evidence>
<evidence type="ECO:0000256" key="1">
    <source>
        <dbReference type="ARBA" id="ARBA00004496"/>
    </source>
</evidence>
<keyword evidence="5 10" id="KW-0067">ATP-binding</keyword>
<evidence type="ECO:0000256" key="10">
    <source>
        <dbReference type="HAMAP-Rule" id="MF_00505"/>
    </source>
</evidence>
<dbReference type="FunFam" id="3.30.230.80:FF:000002">
    <property type="entry name" value="Molecular chaperone HtpG"/>
    <property type="match status" value="1"/>
</dbReference>
<name>A0A4D6XZP5_9GAMM</name>
<dbReference type="InterPro" id="IPR001404">
    <property type="entry name" value="Hsp90_fam"/>
</dbReference>
<dbReference type="InterPro" id="IPR020568">
    <property type="entry name" value="Ribosomal_Su5_D2-typ_SF"/>
</dbReference>
<dbReference type="GO" id="GO:0005737">
    <property type="term" value="C:cytoplasm"/>
    <property type="evidence" value="ECO:0007669"/>
    <property type="project" value="UniProtKB-SubCell"/>
</dbReference>
<comment type="subunit">
    <text evidence="10">Homodimer.</text>
</comment>
<dbReference type="CDD" id="cd16927">
    <property type="entry name" value="HATPase_Hsp90-like"/>
    <property type="match status" value="1"/>
</dbReference>
<feature type="binding site" evidence="11">
    <location>
        <position position="175"/>
    </location>
    <ligand>
        <name>ATP</name>
        <dbReference type="ChEBI" id="CHEBI:30616"/>
    </ligand>
</feature>
<dbReference type="Gene3D" id="3.30.565.10">
    <property type="entry name" value="Histidine kinase-like ATPase, C-terminal domain"/>
    <property type="match status" value="1"/>
</dbReference>
<keyword evidence="4 10" id="KW-0547">Nucleotide-binding</keyword>
<dbReference type="InterPro" id="IPR037196">
    <property type="entry name" value="HSP90_C"/>
</dbReference>
<reference evidence="12 13" key="1">
    <citation type="submission" date="2018-10" db="EMBL/GenBank/DDBJ databases">
        <title>Comparative functional genomics of the obligate endosymbiont Buchnera aphidicola.</title>
        <authorList>
            <person name="Chong R.A."/>
        </authorList>
    </citation>
    <scope>NUCLEOTIDE SEQUENCE [LARGE SCALE GENOMIC DNA]</scope>
    <source>
        <strain evidence="12 13">Aoe</strain>
    </source>
</reference>
<dbReference type="GO" id="GO:0140662">
    <property type="term" value="F:ATP-dependent protein folding chaperone"/>
    <property type="evidence" value="ECO:0007669"/>
    <property type="project" value="InterPro"/>
</dbReference>
<feature type="binding site" evidence="11">
    <location>
        <position position="86"/>
    </location>
    <ligand>
        <name>ATP</name>
        <dbReference type="ChEBI" id="CHEBI:30616"/>
    </ligand>
</feature>
<dbReference type="Gene3D" id="3.30.230.80">
    <property type="match status" value="1"/>
</dbReference>
<dbReference type="OrthoDB" id="9802640at2"/>
<evidence type="ECO:0000256" key="8">
    <source>
        <dbReference type="ARBA" id="ARBA00058590"/>
    </source>
</evidence>
<feature type="binding site" evidence="11">
    <location>
        <position position="100"/>
    </location>
    <ligand>
        <name>ATP</name>
        <dbReference type="ChEBI" id="CHEBI:30616"/>
    </ligand>
</feature>
<dbReference type="Proteomes" id="UP000298677">
    <property type="component" value="Chromosome"/>
</dbReference>
<evidence type="ECO:0000256" key="4">
    <source>
        <dbReference type="ARBA" id="ARBA00022741"/>
    </source>
</evidence>
<dbReference type="GO" id="GO:0051082">
    <property type="term" value="F:unfolded protein binding"/>
    <property type="evidence" value="ECO:0007669"/>
    <property type="project" value="UniProtKB-UniRule"/>
</dbReference>
<dbReference type="Gene3D" id="3.40.50.11260">
    <property type="match status" value="1"/>
</dbReference>
<feature type="binding site" evidence="11">
    <location>
        <position position="40"/>
    </location>
    <ligand>
        <name>ATP</name>
        <dbReference type="ChEBI" id="CHEBI:30616"/>
    </ligand>
</feature>
<dbReference type="PROSITE" id="PS00298">
    <property type="entry name" value="HSP90"/>
    <property type="match status" value="1"/>
</dbReference>
<dbReference type="InterPro" id="IPR019805">
    <property type="entry name" value="Heat_shock_protein_90_CS"/>
</dbReference>
<organism evidence="12 13">
    <name type="scientific">Buchnera aphidicola</name>
    <name type="common">Anoecia oenotherae</name>
    <dbReference type="NCBI Taxonomy" id="1241833"/>
    <lineage>
        <taxon>Bacteria</taxon>
        <taxon>Pseudomonadati</taxon>
        <taxon>Pseudomonadota</taxon>
        <taxon>Gammaproteobacteria</taxon>
        <taxon>Enterobacterales</taxon>
        <taxon>Erwiniaceae</taxon>
        <taxon>Buchnera</taxon>
    </lineage>
</organism>
<feature type="binding site" evidence="11">
    <location>
        <position position="342"/>
    </location>
    <ligand>
        <name>ATP</name>
        <dbReference type="ChEBI" id="CHEBI:30616"/>
    </ligand>
</feature>
<protein>
    <recommendedName>
        <fullName evidence="9 10">Chaperone protein HtpG</fullName>
    </recommendedName>
    <alternativeName>
        <fullName evidence="10">Heat shock protein HtpG</fullName>
    </alternativeName>
    <alternativeName>
        <fullName evidence="10">High temperature protein G</fullName>
    </alternativeName>
</protein>
<keyword evidence="7 10" id="KW-0143">Chaperone</keyword>
<evidence type="ECO:0000256" key="6">
    <source>
        <dbReference type="ARBA" id="ARBA00023016"/>
    </source>
</evidence>
<comment type="similarity">
    <text evidence="2 10">Belongs to the heat shock protein 90 family.</text>
</comment>
<feature type="binding site" evidence="11">
    <location>
        <position position="81"/>
    </location>
    <ligand>
        <name>ATP</name>
        <dbReference type="ChEBI" id="CHEBI:30616"/>
    </ligand>
</feature>
<comment type="subcellular location">
    <subcellularLocation>
        <location evidence="1 10">Cytoplasm</location>
    </subcellularLocation>
</comment>
<dbReference type="HAMAP" id="MF_00505">
    <property type="entry name" value="HSP90"/>
    <property type="match status" value="1"/>
</dbReference>
<evidence type="ECO:0000256" key="2">
    <source>
        <dbReference type="ARBA" id="ARBA00008239"/>
    </source>
</evidence>
<feature type="region of interest" description="C" evidence="10">
    <location>
        <begin position="559"/>
        <end position="630"/>
    </location>
</feature>
<dbReference type="PIRSF" id="PIRSF002583">
    <property type="entry name" value="Hsp90"/>
    <property type="match status" value="1"/>
</dbReference>
<feature type="region of interest" description="A; substrate-binding" evidence="10">
    <location>
        <begin position="1"/>
        <end position="342"/>
    </location>
</feature>